<dbReference type="Gene3D" id="1.10.10.10">
    <property type="entry name" value="Winged helix-like DNA-binding domain superfamily/Winged helix DNA-binding domain"/>
    <property type="match status" value="1"/>
</dbReference>
<dbReference type="CDD" id="cd14798">
    <property type="entry name" value="RX-CC_like"/>
    <property type="match status" value="1"/>
</dbReference>
<feature type="domain" description="NB-ARC" evidence="4">
    <location>
        <begin position="160"/>
        <end position="329"/>
    </location>
</feature>
<dbReference type="FunFam" id="1.10.10.10:FF:000322">
    <property type="entry name" value="Probable disease resistance protein At1g63360"/>
    <property type="match status" value="1"/>
</dbReference>
<dbReference type="PANTHER" id="PTHR23155">
    <property type="entry name" value="DISEASE RESISTANCE PROTEIN RP"/>
    <property type="match status" value="1"/>
</dbReference>
<accession>A0A803LRR4</accession>
<dbReference type="GO" id="GO:0005634">
    <property type="term" value="C:nucleus"/>
    <property type="evidence" value="ECO:0007669"/>
    <property type="project" value="EnsemblPlants"/>
</dbReference>
<dbReference type="PANTHER" id="PTHR23155:SF1172">
    <property type="entry name" value="DISEASE RESISTANCE RPP13-LIKE PROTEIN 4"/>
    <property type="match status" value="1"/>
</dbReference>
<dbReference type="Gene3D" id="3.40.50.300">
    <property type="entry name" value="P-loop containing nucleotide triphosphate hydrolases"/>
    <property type="match status" value="1"/>
</dbReference>
<dbReference type="Gene3D" id="1.20.5.4130">
    <property type="match status" value="1"/>
</dbReference>
<dbReference type="GO" id="GO:0043531">
    <property type="term" value="F:ADP binding"/>
    <property type="evidence" value="ECO:0007669"/>
    <property type="project" value="InterPro"/>
</dbReference>
<evidence type="ECO:0000259" key="5">
    <source>
        <dbReference type="Pfam" id="PF18052"/>
    </source>
</evidence>
<dbReference type="InterPro" id="IPR027417">
    <property type="entry name" value="P-loop_NTPase"/>
</dbReference>
<dbReference type="GO" id="GO:0050776">
    <property type="term" value="P:regulation of immune response"/>
    <property type="evidence" value="ECO:0007669"/>
    <property type="project" value="EnsemblPlants"/>
</dbReference>
<dbReference type="Pfam" id="PF00931">
    <property type="entry name" value="NB-ARC"/>
    <property type="match status" value="1"/>
</dbReference>
<feature type="domain" description="Disease resistance protein winged helix" evidence="6">
    <location>
        <begin position="417"/>
        <end position="488"/>
    </location>
</feature>
<dbReference type="GeneID" id="110702021"/>
<dbReference type="InterPro" id="IPR002182">
    <property type="entry name" value="NB-ARC"/>
</dbReference>
<gene>
    <name evidence="8" type="primary">LOC110702021</name>
</gene>
<dbReference type="Pfam" id="PF23598">
    <property type="entry name" value="LRR_14"/>
    <property type="match status" value="1"/>
</dbReference>
<evidence type="ECO:0000256" key="3">
    <source>
        <dbReference type="ARBA" id="ARBA00022821"/>
    </source>
</evidence>
<dbReference type="Proteomes" id="UP000596660">
    <property type="component" value="Unplaced"/>
</dbReference>
<reference evidence="8" key="2">
    <citation type="submission" date="2021-03" db="UniProtKB">
        <authorList>
            <consortium name="EnsemblPlants"/>
        </authorList>
    </citation>
    <scope>IDENTIFICATION</scope>
</reference>
<dbReference type="Gene3D" id="3.80.10.10">
    <property type="entry name" value="Ribonuclease Inhibitor"/>
    <property type="match status" value="1"/>
</dbReference>
<proteinExistence type="predicted"/>
<feature type="domain" description="Disease resistance R13L4/SHOC-2-like LRR" evidence="7">
    <location>
        <begin position="546"/>
        <end position="767"/>
    </location>
</feature>
<dbReference type="Pfam" id="PF23559">
    <property type="entry name" value="WHD_DRP"/>
    <property type="match status" value="1"/>
</dbReference>
<organism evidence="8 9">
    <name type="scientific">Chenopodium quinoa</name>
    <name type="common">Quinoa</name>
    <dbReference type="NCBI Taxonomy" id="63459"/>
    <lineage>
        <taxon>Eukaryota</taxon>
        <taxon>Viridiplantae</taxon>
        <taxon>Streptophyta</taxon>
        <taxon>Embryophyta</taxon>
        <taxon>Tracheophyta</taxon>
        <taxon>Spermatophyta</taxon>
        <taxon>Magnoliopsida</taxon>
        <taxon>eudicotyledons</taxon>
        <taxon>Gunneridae</taxon>
        <taxon>Pentapetalae</taxon>
        <taxon>Caryophyllales</taxon>
        <taxon>Chenopodiaceae</taxon>
        <taxon>Chenopodioideae</taxon>
        <taxon>Atripliceae</taxon>
        <taxon>Chenopodium</taxon>
    </lineage>
</organism>
<dbReference type="InterPro" id="IPR036388">
    <property type="entry name" value="WH-like_DNA-bd_sf"/>
</dbReference>
<dbReference type="RefSeq" id="XP_021735353.1">
    <property type="nucleotide sequence ID" value="XM_021879661.1"/>
</dbReference>
<evidence type="ECO:0008006" key="10">
    <source>
        <dbReference type="Google" id="ProtNLM"/>
    </source>
</evidence>
<keyword evidence="3" id="KW-0611">Plant defense</keyword>
<dbReference type="InterPro" id="IPR058922">
    <property type="entry name" value="WHD_DRP"/>
</dbReference>
<evidence type="ECO:0000259" key="6">
    <source>
        <dbReference type="Pfam" id="PF23559"/>
    </source>
</evidence>
<evidence type="ECO:0000256" key="1">
    <source>
        <dbReference type="ARBA" id="ARBA00022737"/>
    </source>
</evidence>
<dbReference type="OrthoDB" id="2973320at2759"/>
<name>A0A803LRR4_CHEQI</name>
<dbReference type="SUPFAM" id="SSF52540">
    <property type="entry name" value="P-loop containing nucleoside triphosphate hydrolases"/>
    <property type="match status" value="1"/>
</dbReference>
<evidence type="ECO:0000313" key="9">
    <source>
        <dbReference type="Proteomes" id="UP000596660"/>
    </source>
</evidence>
<dbReference type="GO" id="GO:0050829">
    <property type="term" value="P:defense response to Gram-negative bacterium"/>
    <property type="evidence" value="ECO:0007669"/>
    <property type="project" value="EnsemblPlants"/>
</dbReference>
<keyword evidence="1" id="KW-0677">Repeat</keyword>
<protein>
    <recommendedName>
        <fullName evidence="10">Disease resistance RPP13-like protein 4</fullName>
    </recommendedName>
</protein>
<dbReference type="InterPro" id="IPR044974">
    <property type="entry name" value="Disease_R_plants"/>
</dbReference>
<dbReference type="FunFam" id="3.40.50.300:FF:001091">
    <property type="entry name" value="Probable disease resistance protein At1g61300"/>
    <property type="match status" value="1"/>
</dbReference>
<dbReference type="OMA" id="WCCELES"/>
<evidence type="ECO:0000259" key="4">
    <source>
        <dbReference type="Pfam" id="PF00931"/>
    </source>
</evidence>
<reference evidence="8" key="1">
    <citation type="journal article" date="2017" name="Nature">
        <title>The genome of Chenopodium quinoa.</title>
        <authorList>
            <person name="Jarvis D.E."/>
            <person name="Ho Y.S."/>
            <person name="Lightfoot D.J."/>
            <person name="Schmoeckel S.M."/>
            <person name="Li B."/>
            <person name="Borm T.J.A."/>
            <person name="Ohyanagi H."/>
            <person name="Mineta K."/>
            <person name="Michell C.T."/>
            <person name="Saber N."/>
            <person name="Kharbatia N.M."/>
            <person name="Rupper R.R."/>
            <person name="Sharp A.R."/>
            <person name="Dally N."/>
            <person name="Boughton B.A."/>
            <person name="Woo Y.H."/>
            <person name="Gao G."/>
            <person name="Schijlen E.G.W.M."/>
            <person name="Guo X."/>
            <person name="Momin A.A."/>
            <person name="Negrao S."/>
            <person name="Al-Babili S."/>
            <person name="Gehring C."/>
            <person name="Roessner U."/>
            <person name="Jung C."/>
            <person name="Murphy K."/>
            <person name="Arold S.T."/>
            <person name="Gojobori T."/>
            <person name="van der Linden C.G."/>
            <person name="van Loo E.N."/>
            <person name="Jellen E.N."/>
            <person name="Maughan P.J."/>
            <person name="Tester M."/>
        </authorList>
    </citation>
    <scope>NUCLEOTIDE SEQUENCE [LARGE SCALE GENOMIC DNA]</scope>
    <source>
        <strain evidence="8">cv. PI 614886</strain>
    </source>
</reference>
<dbReference type="InterPro" id="IPR038005">
    <property type="entry name" value="RX-like_CC"/>
</dbReference>
<evidence type="ECO:0000259" key="7">
    <source>
        <dbReference type="Pfam" id="PF23598"/>
    </source>
</evidence>
<dbReference type="AlphaFoldDB" id="A0A803LRR4"/>
<dbReference type="EnsemblPlants" id="AUR62017643-RA">
    <property type="protein sequence ID" value="AUR62017643-RA:cds"/>
    <property type="gene ID" value="AUR62017643"/>
</dbReference>
<dbReference type="SMR" id="A0A803LRR4"/>
<dbReference type="Gramene" id="AUR62017643-RA">
    <property type="protein sequence ID" value="AUR62017643-RA:cds"/>
    <property type="gene ID" value="AUR62017643"/>
</dbReference>
<dbReference type="SUPFAM" id="SSF52058">
    <property type="entry name" value="L domain-like"/>
    <property type="match status" value="1"/>
</dbReference>
<dbReference type="InterPro" id="IPR042197">
    <property type="entry name" value="Apaf_helical"/>
</dbReference>
<feature type="domain" description="Disease resistance N-terminal" evidence="5">
    <location>
        <begin position="5"/>
        <end position="84"/>
    </location>
</feature>
<evidence type="ECO:0000313" key="8">
    <source>
        <dbReference type="EnsemblPlants" id="AUR62017643-RA:cds"/>
    </source>
</evidence>
<dbReference type="GO" id="GO:0098542">
    <property type="term" value="P:defense response to other organism"/>
    <property type="evidence" value="ECO:0007669"/>
    <property type="project" value="TreeGrafter"/>
</dbReference>
<dbReference type="InterPro" id="IPR032675">
    <property type="entry name" value="LRR_dom_sf"/>
</dbReference>
<dbReference type="Pfam" id="PF18052">
    <property type="entry name" value="Rx_N"/>
    <property type="match status" value="1"/>
</dbReference>
<keyword evidence="9" id="KW-1185">Reference proteome</keyword>
<keyword evidence="2" id="KW-0547">Nucleotide-binding</keyword>
<dbReference type="Gene3D" id="1.10.8.430">
    <property type="entry name" value="Helical domain of apoptotic protease-activating factors"/>
    <property type="match status" value="1"/>
</dbReference>
<sequence length="845" mass="95255">MVDAVVSVCLERLFKVLVKEGNVLLGYRDQFQKVQTDLQYMKSFFKDAERLKRKDEVLKCTLADLRELVYEVEDILAECQLLSDSSGKLLHGFSPIKVPSKYQMGKRLGEISEKITSIRNNILTFLGPLSQSIHGNAQEDGPPRWSSPIYDHTQVVGLEGDTKKLKDWLFQVDNSGILSIGVVGMGGLGKTTVAQTVFNEKEVELHFEKRIWVSVSQKFSEDQIMRSILRNLGDVNVGDDRGDLLKRINQYLLGKRFLIVLDDVWSEDTSWWTRIFAGLPKGIGGCIIVTTRIENVARKMGVQEARIHQPKVLSEGHSWSLFCNVAFAEHYGTCTSTELECVGKEIVSKCKGLPLAIKAVGGMMLCKPPYYREWRRIADHFREELTDLEDNSVMASLQCSYDELPSYLKSCLLSLSIYPEDCEISKDQLVRWWIGEGFVPVRNGRLATEASEDCFSGLTNRCLVEVVEWEYNGKISTCKVHDMVRDLVIQIANDESFSGLSAAHRRHLGLTTDIKEKEMVTSKKLRALISTSKSGEVNKIASCVGSKFCDFKYLRVLDLSKSIFGVSLASLLDKIGNLKHLTCFNLNNTHPLTQVPLTLEKLHNLQILDLSYCQSLRSLPPFVMTFENLLVLDVSHCGSLEFLPRGLEKLSNLQVLLGFKPAKVEGGGSRFSELRSLSQLRILELQLTRADEIDDGETDALNGLKEMQILTISCFNSFESDKVISKLEKICPPMQLHELSLKLYPGKISPRWLNPASLPMLRYLSMCGGNLAQLNKSFWGNDETTWKIKGLKLDSLSHLNLKWEMIQRVMPSLSTVHACWSPELTSFPIEGVGFRGGVWKQDRNS</sequence>
<dbReference type="KEGG" id="cqi:110702021"/>
<dbReference type="InterPro" id="IPR055414">
    <property type="entry name" value="LRR_R13L4/SHOC2-like"/>
</dbReference>
<dbReference type="InterPro" id="IPR041118">
    <property type="entry name" value="Rx_N"/>
</dbReference>
<evidence type="ECO:0000256" key="2">
    <source>
        <dbReference type="ARBA" id="ARBA00022741"/>
    </source>
</evidence>
<dbReference type="PRINTS" id="PR00364">
    <property type="entry name" value="DISEASERSIST"/>
</dbReference>